<dbReference type="AlphaFoldDB" id="X1GEK0"/>
<feature type="domain" description="GFO/IDH/MocA-like oxidoreductase" evidence="2">
    <location>
        <begin position="167"/>
        <end position="273"/>
    </location>
</feature>
<name>X1GEK0_9ZZZZ</name>
<comment type="caution">
    <text evidence="3">The sequence shown here is derived from an EMBL/GenBank/DDBJ whole genome shotgun (WGS) entry which is preliminary data.</text>
</comment>
<evidence type="ECO:0000259" key="1">
    <source>
        <dbReference type="Pfam" id="PF01408"/>
    </source>
</evidence>
<gene>
    <name evidence="3" type="ORF">S03H2_14299</name>
</gene>
<dbReference type="PANTHER" id="PTHR43377:SF1">
    <property type="entry name" value="BILIVERDIN REDUCTASE A"/>
    <property type="match status" value="1"/>
</dbReference>
<dbReference type="Pfam" id="PF01408">
    <property type="entry name" value="GFO_IDH_MocA"/>
    <property type="match status" value="1"/>
</dbReference>
<evidence type="ECO:0000259" key="2">
    <source>
        <dbReference type="Pfam" id="PF22725"/>
    </source>
</evidence>
<dbReference type="InterPro" id="IPR051450">
    <property type="entry name" value="Gfo/Idh/MocA_Oxidoreductases"/>
</dbReference>
<dbReference type="Gene3D" id="3.30.360.10">
    <property type="entry name" value="Dihydrodipicolinate Reductase, domain 2"/>
    <property type="match status" value="1"/>
</dbReference>
<dbReference type="SUPFAM" id="SSF55347">
    <property type="entry name" value="Glyceraldehyde-3-phosphate dehydrogenase-like, C-terminal domain"/>
    <property type="match status" value="1"/>
</dbReference>
<feature type="domain" description="Gfo/Idh/MocA-like oxidoreductase N-terminal" evidence="1">
    <location>
        <begin position="3"/>
        <end position="133"/>
    </location>
</feature>
<reference evidence="3" key="1">
    <citation type="journal article" date="2014" name="Front. Microbiol.">
        <title>High frequency of phylogenetically diverse reductive dehalogenase-homologous genes in deep subseafloor sedimentary metagenomes.</title>
        <authorList>
            <person name="Kawai M."/>
            <person name="Futagami T."/>
            <person name="Toyoda A."/>
            <person name="Takaki Y."/>
            <person name="Nishi S."/>
            <person name="Hori S."/>
            <person name="Arai W."/>
            <person name="Tsubouchi T."/>
            <person name="Morono Y."/>
            <person name="Uchiyama I."/>
            <person name="Ito T."/>
            <person name="Fujiyama A."/>
            <person name="Inagaki F."/>
            <person name="Takami H."/>
        </authorList>
    </citation>
    <scope>NUCLEOTIDE SEQUENCE</scope>
    <source>
        <strain evidence="3">Expedition CK06-06</strain>
    </source>
</reference>
<proteinExistence type="predicted"/>
<protein>
    <recommendedName>
        <fullName evidence="4">Gfo/Idh/MocA-like oxidoreductase N-terminal domain-containing protein</fullName>
    </recommendedName>
</protein>
<dbReference type="GO" id="GO:0000166">
    <property type="term" value="F:nucleotide binding"/>
    <property type="evidence" value="ECO:0007669"/>
    <property type="project" value="InterPro"/>
</dbReference>
<evidence type="ECO:0008006" key="4">
    <source>
        <dbReference type="Google" id="ProtNLM"/>
    </source>
</evidence>
<dbReference type="SUPFAM" id="SSF51735">
    <property type="entry name" value="NAD(P)-binding Rossmann-fold domains"/>
    <property type="match status" value="1"/>
</dbReference>
<accession>X1GEK0</accession>
<organism evidence="3">
    <name type="scientific">marine sediment metagenome</name>
    <dbReference type="NCBI Taxonomy" id="412755"/>
    <lineage>
        <taxon>unclassified sequences</taxon>
        <taxon>metagenomes</taxon>
        <taxon>ecological metagenomes</taxon>
    </lineage>
</organism>
<sequence>MNLNIGMIGTGSIGLVHLLSLKKIQEDNLLSKHGVNIKIQGVADIDENKLNNLKRNNPYNVEYFTTNPDEIIKDKKINVMYITTPTKFHKDYYIRIAEEGKHIFCEKPLAFSLEDIKEMISVEKKQGVLTQVGLVLRHCPILWKLKQILLENDQTFGMRLSFIFRDAQEWPIGSRIHPSEWRKDPSLAHAGCLFEHSIHDVDTLEYFFGNDSKLSKLFAKIRYVSPLTQKRLEDVATIKFEYEDGFVGNLISIWNKVRMDERRIEIFFEKGYVVLDGYTGFSFKKFEYLIGRKKTRLKLNEIINEYLKEKDLPQITPSTGPYFFENLHFLESIIKEEKPYPGLEIGYKAHEIIELAYQSSRENKILSLN</sequence>
<evidence type="ECO:0000313" key="3">
    <source>
        <dbReference type="EMBL" id="GAH43255.1"/>
    </source>
</evidence>
<dbReference type="InterPro" id="IPR036291">
    <property type="entry name" value="NAD(P)-bd_dom_sf"/>
</dbReference>
<dbReference type="Pfam" id="PF22725">
    <property type="entry name" value="GFO_IDH_MocA_C3"/>
    <property type="match status" value="1"/>
</dbReference>
<dbReference type="EMBL" id="BARU01007256">
    <property type="protein sequence ID" value="GAH43255.1"/>
    <property type="molecule type" value="Genomic_DNA"/>
</dbReference>
<dbReference type="InterPro" id="IPR000683">
    <property type="entry name" value="Gfo/Idh/MocA-like_OxRdtase_N"/>
</dbReference>
<dbReference type="InterPro" id="IPR055170">
    <property type="entry name" value="GFO_IDH_MocA-like_dom"/>
</dbReference>
<dbReference type="PANTHER" id="PTHR43377">
    <property type="entry name" value="BILIVERDIN REDUCTASE A"/>
    <property type="match status" value="1"/>
</dbReference>
<dbReference type="Gene3D" id="3.40.50.720">
    <property type="entry name" value="NAD(P)-binding Rossmann-like Domain"/>
    <property type="match status" value="1"/>
</dbReference>